<feature type="coiled-coil region" evidence="1">
    <location>
        <begin position="387"/>
        <end position="424"/>
    </location>
</feature>
<dbReference type="CDD" id="cd04186">
    <property type="entry name" value="GT_2_like_c"/>
    <property type="match status" value="1"/>
</dbReference>
<gene>
    <name evidence="3" type="ordered locus">Desdi_1492</name>
</gene>
<dbReference type="eggNOG" id="COG2227">
    <property type="taxonomic scope" value="Bacteria"/>
</dbReference>
<dbReference type="PANTHER" id="PTHR43179">
    <property type="entry name" value="RHAMNOSYLTRANSFERASE WBBL"/>
    <property type="match status" value="1"/>
</dbReference>
<dbReference type="InterPro" id="IPR029063">
    <property type="entry name" value="SAM-dependent_MTases_sf"/>
</dbReference>
<proteinExistence type="predicted"/>
<evidence type="ECO:0000313" key="4">
    <source>
        <dbReference type="Proteomes" id="UP000010797"/>
    </source>
</evidence>
<dbReference type="CDD" id="cd02440">
    <property type="entry name" value="AdoMet_MTases"/>
    <property type="match status" value="1"/>
</dbReference>
<sequence>MSCKYDYQIDLSKKTSHSLLLKRIIPGSQVLELGSATGYMTRYLKEELGCTVTCVEIDANAAAKGSIYSAKMIVADLDLMEWYEQLRGKGFDHVIFADVIEHLKDPWQVVRAAVQLLSPQGTLLISVPNIGHSSILMELLEGRFDYRPTGLLDDTHIRFFTRKSLLDLLGRAGMCPIELMGTTTEPEDTEFGQSYGSLAVPLQRLLKEREDAHIYQYVVVAKRQEEVAVDEYRQPLTIENSSTGKDFLQVYWSDKGLSESKSVTVPLRDQQEFAKYEIVLPESVGESGVLRLDPTNFPAFVEIKEIELNTRDKQGPGQLVSQWSAETGFTNLEISQGTIRMSDETSLKLLCPNDDPQVTLTALPSIKEQSLLCLKMRVSRDLQQAALAEVSAQRANIIDLRQSLENRQAAIKELKATLERSQKELGSRVADIDGLKAAFNRSQEERDSQVTVIDELKSTIESNQEELKQRRAEVADYEQQLKEIKSSTVWRAISKWMRMTCWTREQFKLGRDLLQGGYKQRLIPLDNIIPLPAKGPGYWQAVGEDPKFLLSGPFPHGWSEIRFKAASPFPLKVRIYFDRGRGFNETESLALEVVCGESIQDYHVIVLVGYDIKQVRLDPGETEGKFAINSCRIARVTRIGIILRAFGLFFQRQGYSWHSMKLWTRQIGSAIKRGGPKGLWRWAKNLIAPQEDYDLWLKYHSLTEARKKMLQTQCAELAFKPVFSILVPVYNVDERWLRSCLDSVREQVYPHWELCIADDASTDPQVQKMLKEYAARDPRIKVIYREKNGHISAASNSALELATGEYIGLLDHDDCLTADALCENALLINQHPEAVMIYSDEDKIGEDGVRHSPFFKPDWSPDNLLAQMYTCHFGVYKTSVVRELGGFRLGFEGSQDHDLALRVSETTDEIYHIAKVLYHWRTVAESTAVNVGAKSYATTAGLKAVGEALQRRGEGGWVEALERYPYYRAHYPVKGNPLISIIIPTRDMARLLGKCLETIFSKTRYPHYEVLIIDNGSVKSETQQLFAKWQQLEPQRFRVIHLDIPFNYSRLNNQAVQQAKGELVVLLNNDVEIITPNWLEEMAGQAMRPSIGAVGAKLLYPDQTIQHAGVTLGIGGVGGHSHRGRGSEEPGYFGRLIIAANYAAVTGACLMVKKELFCQVGGLEEKLTVAFNDVDFCLKLWEKGYYNLVLPQVKLYHFESKSRGYEDTPEKMQRFLGEVNYMKQHWKNFLERDPFYNPNLTLDREDFSLAMPGE</sequence>
<dbReference type="InterPro" id="IPR029044">
    <property type="entry name" value="Nucleotide-diphossugar_trans"/>
</dbReference>
<feature type="coiled-coil region" evidence="1">
    <location>
        <begin position="453"/>
        <end position="487"/>
    </location>
</feature>
<dbReference type="STRING" id="871963.Desdi_1492"/>
<dbReference type="SUPFAM" id="SSF53335">
    <property type="entry name" value="S-adenosyl-L-methionine-dependent methyltransferases"/>
    <property type="match status" value="1"/>
</dbReference>
<evidence type="ECO:0000259" key="2">
    <source>
        <dbReference type="Pfam" id="PF00535"/>
    </source>
</evidence>
<dbReference type="PANTHER" id="PTHR43179:SF7">
    <property type="entry name" value="RHAMNOSYLTRANSFERASE WBBL"/>
    <property type="match status" value="1"/>
</dbReference>
<dbReference type="CDD" id="cd04184">
    <property type="entry name" value="GT2_RfbC_Mx_like"/>
    <property type="match status" value="1"/>
</dbReference>
<keyword evidence="4" id="KW-1185">Reference proteome</keyword>
<name>L0F8K3_DESDL</name>
<evidence type="ECO:0000256" key="1">
    <source>
        <dbReference type="SAM" id="Coils"/>
    </source>
</evidence>
<keyword evidence="1" id="KW-0175">Coiled coil</keyword>
<dbReference type="Pfam" id="PF13489">
    <property type="entry name" value="Methyltransf_23"/>
    <property type="match status" value="1"/>
</dbReference>
<dbReference type="InterPro" id="IPR001173">
    <property type="entry name" value="Glyco_trans_2-like"/>
</dbReference>
<dbReference type="Gene3D" id="3.40.50.150">
    <property type="entry name" value="Vaccinia Virus protein VP39"/>
    <property type="match status" value="1"/>
</dbReference>
<dbReference type="OrthoDB" id="9771846at2"/>
<dbReference type="SUPFAM" id="SSF53448">
    <property type="entry name" value="Nucleotide-diphospho-sugar transferases"/>
    <property type="match status" value="2"/>
</dbReference>
<feature type="domain" description="Glycosyltransferase 2-like" evidence="2">
    <location>
        <begin position="980"/>
        <end position="1101"/>
    </location>
</feature>
<protein>
    <submittedName>
        <fullName evidence="3">Putative glycosyltransferase</fullName>
    </submittedName>
</protein>
<dbReference type="HOGENOM" id="CLU_005003_1_1_9"/>
<dbReference type="Pfam" id="PF00535">
    <property type="entry name" value="Glycos_transf_2"/>
    <property type="match status" value="2"/>
</dbReference>
<dbReference type="GO" id="GO:0016740">
    <property type="term" value="F:transferase activity"/>
    <property type="evidence" value="ECO:0007669"/>
    <property type="project" value="UniProtKB-KW"/>
</dbReference>
<feature type="domain" description="Glycosyltransferase 2-like" evidence="2">
    <location>
        <begin position="724"/>
        <end position="884"/>
    </location>
</feature>
<dbReference type="Proteomes" id="UP000010797">
    <property type="component" value="Chromosome"/>
</dbReference>
<dbReference type="eggNOG" id="COG1215">
    <property type="taxonomic scope" value="Bacteria"/>
</dbReference>
<dbReference type="eggNOG" id="COG1216">
    <property type="taxonomic scope" value="Bacteria"/>
</dbReference>
<reference evidence="4" key="1">
    <citation type="submission" date="2012-02" db="EMBL/GenBank/DDBJ databases">
        <title>Complete sequence of Desulfitobacterium dichloroeliminans LMG P-21439.</title>
        <authorList>
            <person name="Lucas S."/>
            <person name="Han J."/>
            <person name="Lapidus A."/>
            <person name="Cheng J.-F."/>
            <person name="Goodwin L."/>
            <person name="Pitluck S."/>
            <person name="Peters L."/>
            <person name="Ovchinnikova G."/>
            <person name="Teshima H."/>
            <person name="Detter J.C."/>
            <person name="Han C."/>
            <person name="Tapia R."/>
            <person name="Land M."/>
            <person name="Hauser L."/>
            <person name="Kyrpides N."/>
            <person name="Ivanova N."/>
            <person name="Pagani I."/>
            <person name="Kruse T."/>
            <person name="de Vos W.M."/>
            <person name="Boon N."/>
            <person name="Smidt H."/>
            <person name="Woyke T."/>
        </authorList>
    </citation>
    <scope>NUCLEOTIDE SEQUENCE [LARGE SCALE GENOMIC DNA]</scope>
    <source>
        <strain evidence="4">LMG P-21439 / DCA1</strain>
    </source>
</reference>
<evidence type="ECO:0000313" key="3">
    <source>
        <dbReference type="EMBL" id="AGA68986.1"/>
    </source>
</evidence>
<organism evidence="3 4">
    <name type="scientific">Desulfitobacterium dichloroeliminans (strain LMG P-21439 / DCA1)</name>
    <dbReference type="NCBI Taxonomy" id="871963"/>
    <lineage>
        <taxon>Bacteria</taxon>
        <taxon>Bacillati</taxon>
        <taxon>Bacillota</taxon>
        <taxon>Clostridia</taxon>
        <taxon>Eubacteriales</taxon>
        <taxon>Desulfitobacteriaceae</taxon>
        <taxon>Desulfitobacterium</taxon>
    </lineage>
</organism>
<keyword evidence="3" id="KW-0808">Transferase</keyword>
<dbReference type="KEGG" id="ddl:Desdi_1492"/>
<dbReference type="EMBL" id="CP003344">
    <property type="protein sequence ID" value="AGA68986.1"/>
    <property type="molecule type" value="Genomic_DNA"/>
</dbReference>
<dbReference type="Gene3D" id="3.90.550.10">
    <property type="entry name" value="Spore Coat Polysaccharide Biosynthesis Protein SpsA, Chain A"/>
    <property type="match status" value="2"/>
</dbReference>
<dbReference type="AlphaFoldDB" id="L0F8K3"/>
<accession>L0F8K3</accession>